<dbReference type="GO" id="GO:0016787">
    <property type="term" value="F:hydrolase activity"/>
    <property type="evidence" value="ECO:0007669"/>
    <property type="project" value="UniProtKB-KW"/>
</dbReference>
<dbReference type="Pfam" id="PF07727">
    <property type="entry name" value="RVT_2"/>
    <property type="match status" value="1"/>
</dbReference>
<dbReference type="InterPro" id="IPR013103">
    <property type="entry name" value="RVT_2"/>
</dbReference>
<dbReference type="InterPro" id="IPR043502">
    <property type="entry name" value="DNA/RNA_pol_sf"/>
</dbReference>
<feature type="domain" description="Reverse transcriptase Ty1/copia-type" evidence="3">
    <location>
        <begin position="166"/>
        <end position="258"/>
    </location>
</feature>
<keyword evidence="1" id="KW-0479">Metal-binding</keyword>
<evidence type="ECO:0000256" key="2">
    <source>
        <dbReference type="ARBA" id="ARBA00022801"/>
    </source>
</evidence>
<reference evidence="4" key="1">
    <citation type="submission" date="2020-06" db="EMBL/GenBank/DDBJ databases">
        <authorList>
            <person name="Li T."/>
            <person name="Hu X."/>
            <person name="Zhang T."/>
            <person name="Song X."/>
            <person name="Zhang H."/>
            <person name="Dai N."/>
            <person name="Sheng W."/>
            <person name="Hou X."/>
            <person name="Wei L."/>
        </authorList>
    </citation>
    <scope>NUCLEOTIDE SEQUENCE</scope>
    <source>
        <strain evidence="4">K16</strain>
        <tissue evidence="4">Leaf</tissue>
    </source>
</reference>
<evidence type="ECO:0000256" key="1">
    <source>
        <dbReference type="ARBA" id="ARBA00022723"/>
    </source>
</evidence>
<evidence type="ECO:0000313" key="4">
    <source>
        <dbReference type="EMBL" id="KAK4411847.1"/>
    </source>
</evidence>
<evidence type="ECO:0000259" key="3">
    <source>
        <dbReference type="Pfam" id="PF07727"/>
    </source>
</evidence>
<name>A0AAE1XH91_9LAMI</name>
<keyword evidence="2" id="KW-0378">Hydrolase</keyword>
<organism evidence="4 5">
    <name type="scientific">Sesamum angolense</name>
    <dbReference type="NCBI Taxonomy" id="2727404"/>
    <lineage>
        <taxon>Eukaryota</taxon>
        <taxon>Viridiplantae</taxon>
        <taxon>Streptophyta</taxon>
        <taxon>Embryophyta</taxon>
        <taxon>Tracheophyta</taxon>
        <taxon>Spermatophyta</taxon>
        <taxon>Magnoliopsida</taxon>
        <taxon>eudicotyledons</taxon>
        <taxon>Gunneridae</taxon>
        <taxon>Pentapetalae</taxon>
        <taxon>asterids</taxon>
        <taxon>lamiids</taxon>
        <taxon>Lamiales</taxon>
        <taxon>Pedaliaceae</taxon>
        <taxon>Sesamum</taxon>
    </lineage>
</organism>
<dbReference type="AlphaFoldDB" id="A0AAE1XH91"/>
<dbReference type="EMBL" id="JACGWL010000001">
    <property type="protein sequence ID" value="KAK4411847.1"/>
    <property type="molecule type" value="Genomic_DNA"/>
</dbReference>
<dbReference type="InterPro" id="IPR039537">
    <property type="entry name" value="Retrotran_Ty1/copia-like"/>
</dbReference>
<proteinExistence type="predicted"/>
<comment type="caution">
    <text evidence="4">The sequence shown here is derived from an EMBL/GenBank/DDBJ whole genome shotgun (WGS) entry which is preliminary data.</text>
</comment>
<dbReference type="PANTHER" id="PTHR42648">
    <property type="entry name" value="TRANSPOSASE, PUTATIVE-RELATED"/>
    <property type="match status" value="1"/>
</dbReference>
<dbReference type="PANTHER" id="PTHR42648:SF31">
    <property type="entry name" value="RNA-DIRECTED DNA POLYMERASE"/>
    <property type="match status" value="1"/>
</dbReference>
<sequence>MARALLFHASLPKKFWGESILTATYHINRLPSPFLNWNSPCEILHNKKPPLDHLKIFGCLCFAANVSPHKSKFDERNQRLILKLAQIQIGWRPWQRSLMLWKTTTPGSLQTYRQEGYWFKMGIQAQNESRWQCRKLDVNNAFLHGYLEEDVYMSPPEGYTKAMQGQSPHNHCLFVKRSDKHFLALLVYVDDILLISSSISDIDEVKAYLDRLFTIKDLGFAKYFHGLQLARSSHGLLITQTKYLTDILKDANLIDAKPFPPTSSRLQVLSG</sequence>
<dbReference type="Proteomes" id="UP001289374">
    <property type="component" value="Unassembled WGS sequence"/>
</dbReference>
<accession>A0AAE1XH91</accession>
<dbReference type="SUPFAM" id="SSF53098">
    <property type="entry name" value="Ribonuclease H-like"/>
    <property type="match status" value="1"/>
</dbReference>
<protein>
    <recommendedName>
        <fullName evidence="3">Reverse transcriptase Ty1/copia-type domain-containing protein</fullName>
    </recommendedName>
</protein>
<gene>
    <name evidence="4" type="ORF">Sango_0257700</name>
</gene>
<dbReference type="InterPro" id="IPR012337">
    <property type="entry name" value="RNaseH-like_sf"/>
</dbReference>
<dbReference type="GO" id="GO:0046872">
    <property type="term" value="F:metal ion binding"/>
    <property type="evidence" value="ECO:0007669"/>
    <property type="project" value="UniProtKB-KW"/>
</dbReference>
<keyword evidence="5" id="KW-1185">Reference proteome</keyword>
<evidence type="ECO:0000313" key="5">
    <source>
        <dbReference type="Proteomes" id="UP001289374"/>
    </source>
</evidence>
<dbReference type="SUPFAM" id="SSF56672">
    <property type="entry name" value="DNA/RNA polymerases"/>
    <property type="match status" value="1"/>
</dbReference>
<reference evidence="4" key="2">
    <citation type="journal article" date="2024" name="Plant">
        <title>Genomic evolution and insights into agronomic trait innovations of Sesamum species.</title>
        <authorList>
            <person name="Miao H."/>
            <person name="Wang L."/>
            <person name="Qu L."/>
            <person name="Liu H."/>
            <person name="Sun Y."/>
            <person name="Le M."/>
            <person name="Wang Q."/>
            <person name="Wei S."/>
            <person name="Zheng Y."/>
            <person name="Lin W."/>
            <person name="Duan Y."/>
            <person name="Cao H."/>
            <person name="Xiong S."/>
            <person name="Wang X."/>
            <person name="Wei L."/>
            <person name="Li C."/>
            <person name="Ma Q."/>
            <person name="Ju M."/>
            <person name="Zhao R."/>
            <person name="Li G."/>
            <person name="Mu C."/>
            <person name="Tian Q."/>
            <person name="Mei H."/>
            <person name="Zhang T."/>
            <person name="Gao T."/>
            <person name="Zhang H."/>
        </authorList>
    </citation>
    <scope>NUCLEOTIDE SEQUENCE</scope>
    <source>
        <strain evidence="4">K16</strain>
    </source>
</reference>